<dbReference type="HOGENOM" id="CLU_147287_1_0_0"/>
<dbReference type="SUPFAM" id="SSF54427">
    <property type="entry name" value="NTF2-like"/>
    <property type="match status" value="1"/>
</dbReference>
<dbReference type="InterPro" id="IPR037401">
    <property type="entry name" value="SnoaL-like"/>
</dbReference>
<dbReference type="OrthoDB" id="4772778at2"/>
<name>Q9RUP4_DEIRA</name>
<keyword evidence="3" id="KW-1185">Reference proteome</keyword>
<evidence type="ECO:0000259" key="1">
    <source>
        <dbReference type="Pfam" id="PF12680"/>
    </source>
</evidence>
<dbReference type="AlphaFoldDB" id="Q9RUP4"/>
<dbReference type="InParanoid" id="Q9RUP4"/>
<evidence type="ECO:0000313" key="2">
    <source>
        <dbReference type="EMBL" id="AAF10912.1"/>
    </source>
</evidence>
<dbReference type="PaxDb" id="243230-DR_1340"/>
<dbReference type="Proteomes" id="UP000002524">
    <property type="component" value="Chromosome 1"/>
</dbReference>
<organism evidence="2 3">
    <name type="scientific">Deinococcus radiodurans (strain ATCC 13939 / DSM 20539 / JCM 16871 / CCUG 27074 / LMG 4051 / NBRC 15346 / NCIMB 9279 / VKM B-1422 / R1)</name>
    <dbReference type="NCBI Taxonomy" id="243230"/>
    <lineage>
        <taxon>Bacteria</taxon>
        <taxon>Thermotogati</taxon>
        <taxon>Deinococcota</taxon>
        <taxon>Deinococci</taxon>
        <taxon>Deinococcales</taxon>
        <taxon>Deinococcaceae</taxon>
        <taxon>Deinococcus</taxon>
    </lineage>
</organism>
<evidence type="ECO:0000313" key="3">
    <source>
        <dbReference type="Proteomes" id="UP000002524"/>
    </source>
</evidence>
<proteinExistence type="predicted"/>
<protein>
    <recommendedName>
        <fullName evidence="1">SnoaL-like domain-containing protein</fullName>
    </recommendedName>
</protein>
<dbReference type="GeneID" id="69517586"/>
<reference evidence="2 3" key="1">
    <citation type="journal article" date="1999" name="Science">
        <title>Genome sequence of the radioresistant bacterium Deinococcus radiodurans R1.</title>
        <authorList>
            <person name="White O."/>
            <person name="Eisen J.A."/>
            <person name="Heidelberg J.F."/>
            <person name="Hickey E.K."/>
            <person name="Peterson J.D."/>
            <person name="Dodson R.J."/>
            <person name="Haft D.H."/>
            <person name="Gwinn M.L."/>
            <person name="Nelson W.C."/>
            <person name="Richardson D.L."/>
            <person name="Moffat K.S."/>
            <person name="Qin H."/>
            <person name="Jiang L."/>
            <person name="Pamphile W."/>
            <person name="Crosby M."/>
            <person name="Shen M."/>
            <person name="Vamathevan J.J."/>
            <person name="Lam P."/>
            <person name="McDonald L."/>
            <person name="Utterback T."/>
            <person name="Zalewski C."/>
            <person name="Makarova K.S."/>
            <person name="Aravind L."/>
            <person name="Daly M.J."/>
            <person name="Minton K.W."/>
            <person name="Fleischmann R.D."/>
            <person name="Ketchum K.A."/>
            <person name="Nelson K.E."/>
            <person name="Salzberg S."/>
            <person name="Smith H.O."/>
            <person name="Venter J.C."/>
            <person name="Fraser C.M."/>
        </authorList>
    </citation>
    <scope>NUCLEOTIDE SEQUENCE [LARGE SCALE GENOMIC DNA]</scope>
    <source>
        <strain evidence="3">ATCC 13939 / DSM 20539 / JCM 16871 / LMG 4051 / NBRC 15346 / NCIMB 9279 / R1 / VKM B-1422</strain>
    </source>
</reference>
<gene>
    <name evidence="2" type="ordered locus">DR_1340</name>
</gene>
<dbReference type="KEGG" id="dra:DR_1340"/>
<dbReference type="Gene3D" id="3.10.450.50">
    <property type="match status" value="1"/>
</dbReference>
<dbReference type="PIR" id="B75408">
    <property type="entry name" value="B75408"/>
</dbReference>
<accession>Q9RUP4</accession>
<dbReference type="EnsemblBacteria" id="AAF10912">
    <property type="protein sequence ID" value="AAF10912"/>
    <property type="gene ID" value="DR_1340"/>
</dbReference>
<dbReference type="RefSeq" id="WP_010887981.1">
    <property type="nucleotide sequence ID" value="NC_001263.1"/>
</dbReference>
<dbReference type="EMBL" id="AE000513">
    <property type="protein sequence ID" value="AAF10912.1"/>
    <property type="molecule type" value="Genomic_DNA"/>
</dbReference>
<dbReference type="InterPro" id="IPR032710">
    <property type="entry name" value="NTF2-like_dom_sf"/>
</dbReference>
<dbReference type="Pfam" id="PF12680">
    <property type="entry name" value="SnoaL_2"/>
    <property type="match status" value="1"/>
</dbReference>
<dbReference type="PATRIC" id="fig|243230.17.peg.1537"/>
<dbReference type="eggNOG" id="COG3631">
    <property type="taxonomic scope" value="Bacteria"/>
</dbReference>
<dbReference type="CDD" id="cd00531">
    <property type="entry name" value="NTF2_like"/>
    <property type="match status" value="1"/>
</dbReference>
<dbReference type="STRING" id="243230.DR_1340"/>
<feature type="domain" description="SnoaL-like" evidence="1">
    <location>
        <begin position="11"/>
        <end position="110"/>
    </location>
</feature>
<sequence length="120" mass="13628">MNINDARDLITRLFTIIDSADYDRLGDVFAADAVYERPGYEPLQGLPRIEQFYRHERVIGSGRHTVEDVTCSETGSAVSFGVFRGTSRAGEALEERFADVYRVQDGKIVQRTTYFFRPAI</sequence>